<keyword evidence="3" id="KW-1185">Reference proteome</keyword>
<feature type="domain" description="DUF4007" evidence="1">
    <location>
        <begin position="3"/>
        <end position="280"/>
    </location>
</feature>
<evidence type="ECO:0000313" key="3">
    <source>
        <dbReference type="Proteomes" id="UP000306402"/>
    </source>
</evidence>
<reference evidence="2 3" key="1">
    <citation type="submission" date="2019-05" db="EMBL/GenBank/DDBJ databases">
        <authorList>
            <person name="Qu J.-H."/>
        </authorList>
    </citation>
    <scope>NUCLEOTIDE SEQUENCE [LARGE SCALE GENOMIC DNA]</scope>
    <source>
        <strain evidence="2 3">T17</strain>
    </source>
</reference>
<proteinExistence type="predicted"/>
<dbReference type="AlphaFoldDB" id="A0A5R9KZN7"/>
<dbReference type="Pfam" id="PF13182">
    <property type="entry name" value="DUF4007"/>
    <property type="match status" value="1"/>
</dbReference>
<organism evidence="2 3">
    <name type="scientific">Dyadobacter luticola</name>
    <dbReference type="NCBI Taxonomy" id="1979387"/>
    <lineage>
        <taxon>Bacteria</taxon>
        <taxon>Pseudomonadati</taxon>
        <taxon>Bacteroidota</taxon>
        <taxon>Cytophagia</taxon>
        <taxon>Cytophagales</taxon>
        <taxon>Spirosomataceae</taxon>
        <taxon>Dyadobacter</taxon>
    </lineage>
</organism>
<dbReference type="EMBL" id="VCEJ01000004">
    <property type="protein sequence ID" value="TLV01550.1"/>
    <property type="molecule type" value="Genomic_DNA"/>
</dbReference>
<evidence type="ECO:0000259" key="1">
    <source>
        <dbReference type="Pfam" id="PF13182"/>
    </source>
</evidence>
<dbReference type="OrthoDB" id="747541at2"/>
<accession>A0A5R9KZN7</accession>
<gene>
    <name evidence="2" type="ORF">FEN17_12685</name>
</gene>
<sequence length="282" mass="32267">MAFAGHESFQCRNLWLKKGFDYVKMNKSFNDEDAVVELGVGKNMVNAIRYWMKAFNLLTLDDKTTDLADFLLSDNGWDPYLEDVGTLWLLHFQLVTSGKASAYALIFNELRRDKIEFTKDNFLTFVKRKAEILQITINDGTVLNDFGVFIKMYNRSIAQSKDREEGFSGLLTELDLMNVSPRDKDTFVIENTDRRNLPDEIVLYGMMTTGGFNKSVNFNTLLTEPNQVGSVFALNATSLYTKLESIAQRFPEIVFSDQAGIREISFKSKPDPLLILANYYEQ</sequence>
<comment type="caution">
    <text evidence="2">The sequence shown here is derived from an EMBL/GenBank/DDBJ whole genome shotgun (WGS) entry which is preliminary data.</text>
</comment>
<name>A0A5R9KZN7_9BACT</name>
<protein>
    <submittedName>
        <fullName evidence="2">DUF4007 family protein</fullName>
    </submittedName>
</protein>
<evidence type="ECO:0000313" key="2">
    <source>
        <dbReference type="EMBL" id="TLV01550.1"/>
    </source>
</evidence>
<dbReference type="InterPro" id="IPR025248">
    <property type="entry name" value="DUF4007"/>
</dbReference>
<dbReference type="Proteomes" id="UP000306402">
    <property type="component" value="Unassembled WGS sequence"/>
</dbReference>